<dbReference type="Pfam" id="PF13191">
    <property type="entry name" value="AAA_16"/>
    <property type="match status" value="1"/>
</dbReference>
<sequence>MRLFGRQDEIRRLRDLIGAAGAGQGGALVLRGEVGIGKSTLLGHAREAAGFRIIQTSGSEFETHLPYASLHQLAAPVLDRLADVLPPQRSAMEVAFGLATGTPDPFRIGLATLSLLAAAAQEQPLICLVDDAQWLDPASAGALAFVARRIAAEPVAMFFAVRTPSDPTDLDDLPGLTVEGLSDADARNLLAVKSHVALDDRVRDRIVAEAHGNPSRCGNCPAAGVSRHRIRRRCRPASSAATGPGWTTFRRMRGHC</sequence>
<evidence type="ECO:0000313" key="5">
    <source>
        <dbReference type="Proteomes" id="UP000502508"/>
    </source>
</evidence>
<keyword evidence="1" id="KW-0547">Nucleotide-binding</keyword>
<organism evidence="4 5">
    <name type="scientific">Phytohabitans flavus</name>
    <dbReference type="NCBI Taxonomy" id="1076124"/>
    <lineage>
        <taxon>Bacteria</taxon>
        <taxon>Bacillati</taxon>
        <taxon>Actinomycetota</taxon>
        <taxon>Actinomycetes</taxon>
        <taxon>Micromonosporales</taxon>
        <taxon>Micromonosporaceae</taxon>
    </lineage>
</organism>
<reference evidence="4 5" key="1">
    <citation type="submission" date="2020-03" db="EMBL/GenBank/DDBJ databases">
        <title>Whole genome shotgun sequence of Phytohabitans flavus NBRC 107702.</title>
        <authorList>
            <person name="Komaki H."/>
            <person name="Tamura T."/>
        </authorList>
    </citation>
    <scope>NUCLEOTIDE SEQUENCE [LARGE SCALE GENOMIC DNA]</scope>
    <source>
        <strain evidence="4 5">NBRC 107702</strain>
    </source>
</reference>
<dbReference type="InterPro" id="IPR041664">
    <property type="entry name" value="AAA_16"/>
</dbReference>
<name>A0A6F8Y507_9ACTN</name>
<accession>A0A6F8Y507</accession>
<dbReference type="Gene3D" id="3.40.50.300">
    <property type="entry name" value="P-loop containing nucleotide triphosphate hydrolases"/>
    <property type="match status" value="1"/>
</dbReference>
<feature type="domain" description="Orc1-like AAA ATPase" evidence="3">
    <location>
        <begin position="2"/>
        <end position="155"/>
    </location>
</feature>
<dbReference type="Proteomes" id="UP000502508">
    <property type="component" value="Chromosome"/>
</dbReference>
<evidence type="ECO:0000259" key="3">
    <source>
        <dbReference type="Pfam" id="PF13191"/>
    </source>
</evidence>
<dbReference type="SUPFAM" id="SSF52540">
    <property type="entry name" value="P-loop containing nucleoside triphosphate hydrolases"/>
    <property type="match status" value="1"/>
</dbReference>
<dbReference type="EMBL" id="AP022870">
    <property type="protein sequence ID" value="BCB81175.1"/>
    <property type="molecule type" value="Genomic_DNA"/>
</dbReference>
<keyword evidence="5" id="KW-1185">Reference proteome</keyword>
<dbReference type="GO" id="GO:0004016">
    <property type="term" value="F:adenylate cyclase activity"/>
    <property type="evidence" value="ECO:0007669"/>
    <property type="project" value="TreeGrafter"/>
</dbReference>
<reference evidence="4 5" key="2">
    <citation type="submission" date="2020-03" db="EMBL/GenBank/DDBJ databases">
        <authorList>
            <person name="Ichikawa N."/>
            <person name="Kimura A."/>
            <person name="Kitahashi Y."/>
            <person name="Uohara A."/>
        </authorList>
    </citation>
    <scope>NUCLEOTIDE SEQUENCE [LARGE SCALE GENOMIC DNA]</scope>
    <source>
        <strain evidence="4 5">NBRC 107702</strain>
    </source>
</reference>
<dbReference type="InterPro" id="IPR027417">
    <property type="entry name" value="P-loop_NTPase"/>
</dbReference>
<evidence type="ECO:0000256" key="1">
    <source>
        <dbReference type="ARBA" id="ARBA00022741"/>
    </source>
</evidence>
<gene>
    <name evidence="4" type="ORF">Pflav_075850</name>
</gene>
<dbReference type="PANTHER" id="PTHR16305:SF35">
    <property type="entry name" value="TRANSCRIPTIONAL ACTIVATOR DOMAIN"/>
    <property type="match status" value="1"/>
</dbReference>
<dbReference type="PANTHER" id="PTHR16305">
    <property type="entry name" value="TESTICULAR SOLUBLE ADENYLYL CYCLASE"/>
    <property type="match status" value="1"/>
</dbReference>
<dbReference type="GO" id="GO:0005737">
    <property type="term" value="C:cytoplasm"/>
    <property type="evidence" value="ECO:0007669"/>
    <property type="project" value="TreeGrafter"/>
</dbReference>
<evidence type="ECO:0000256" key="2">
    <source>
        <dbReference type="ARBA" id="ARBA00022840"/>
    </source>
</evidence>
<keyword evidence="2" id="KW-0067">ATP-binding</keyword>
<dbReference type="RefSeq" id="WP_197938824.1">
    <property type="nucleotide sequence ID" value="NZ_AP022870.1"/>
</dbReference>
<dbReference type="AlphaFoldDB" id="A0A6F8Y507"/>
<evidence type="ECO:0000313" key="4">
    <source>
        <dbReference type="EMBL" id="BCB81175.1"/>
    </source>
</evidence>
<dbReference type="KEGG" id="pfla:Pflav_075850"/>
<dbReference type="GO" id="GO:0005524">
    <property type="term" value="F:ATP binding"/>
    <property type="evidence" value="ECO:0007669"/>
    <property type="project" value="UniProtKB-KW"/>
</dbReference>
<protein>
    <recommendedName>
        <fullName evidence="3">Orc1-like AAA ATPase domain-containing protein</fullName>
    </recommendedName>
</protein>
<proteinExistence type="predicted"/>